<organism evidence="1 2">
    <name type="scientific">Rhodocollybia butyracea</name>
    <dbReference type="NCBI Taxonomy" id="206335"/>
    <lineage>
        <taxon>Eukaryota</taxon>
        <taxon>Fungi</taxon>
        <taxon>Dikarya</taxon>
        <taxon>Basidiomycota</taxon>
        <taxon>Agaricomycotina</taxon>
        <taxon>Agaricomycetes</taxon>
        <taxon>Agaricomycetidae</taxon>
        <taxon>Agaricales</taxon>
        <taxon>Marasmiineae</taxon>
        <taxon>Omphalotaceae</taxon>
        <taxon>Rhodocollybia</taxon>
    </lineage>
</organism>
<dbReference type="OrthoDB" id="3051522at2759"/>
<proteinExistence type="predicted"/>
<keyword evidence="2" id="KW-1185">Reference proteome</keyword>
<dbReference type="EMBL" id="JADNRY010000298">
    <property type="protein sequence ID" value="KAF9059490.1"/>
    <property type="molecule type" value="Genomic_DNA"/>
</dbReference>
<reference evidence="1" key="1">
    <citation type="submission" date="2020-11" db="EMBL/GenBank/DDBJ databases">
        <authorList>
            <consortium name="DOE Joint Genome Institute"/>
            <person name="Ahrendt S."/>
            <person name="Riley R."/>
            <person name="Andreopoulos W."/>
            <person name="Labutti K."/>
            <person name="Pangilinan J."/>
            <person name="Ruiz-Duenas F.J."/>
            <person name="Barrasa J.M."/>
            <person name="Sanchez-Garcia M."/>
            <person name="Camarero S."/>
            <person name="Miyauchi S."/>
            <person name="Serrano A."/>
            <person name="Linde D."/>
            <person name="Babiker R."/>
            <person name="Drula E."/>
            <person name="Ayuso-Fernandez I."/>
            <person name="Pacheco R."/>
            <person name="Padilla G."/>
            <person name="Ferreira P."/>
            <person name="Barriuso J."/>
            <person name="Kellner H."/>
            <person name="Castanera R."/>
            <person name="Alfaro M."/>
            <person name="Ramirez L."/>
            <person name="Pisabarro A.G."/>
            <person name="Kuo A."/>
            <person name="Tritt A."/>
            <person name="Lipzen A."/>
            <person name="He G."/>
            <person name="Yan M."/>
            <person name="Ng V."/>
            <person name="Cullen D."/>
            <person name="Martin F."/>
            <person name="Rosso M.-N."/>
            <person name="Henrissat B."/>
            <person name="Hibbett D."/>
            <person name="Martinez A.T."/>
            <person name="Grigoriev I.V."/>
        </authorList>
    </citation>
    <scope>NUCLEOTIDE SEQUENCE</scope>
    <source>
        <strain evidence="1">AH 40177</strain>
    </source>
</reference>
<name>A0A9P5TXI1_9AGAR</name>
<accession>A0A9P5TXI1</accession>
<dbReference type="Proteomes" id="UP000772434">
    <property type="component" value="Unassembled WGS sequence"/>
</dbReference>
<sequence length="128" mass="13815">PLGSPYGTSVIAAYRSAGQLKDLSERIWFLWTICSHAQYIILGSIVTRCPSMSLAPSALLQLDSACELFSKAASGFKANKVYEYLNSFQQPASASASQHSHHTSSMNGSAPSSFLNTSRILYGPSQLH</sequence>
<feature type="non-terminal residue" evidence="1">
    <location>
        <position position="128"/>
    </location>
</feature>
<comment type="caution">
    <text evidence="1">The sequence shown here is derived from an EMBL/GenBank/DDBJ whole genome shotgun (WGS) entry which is preliminary data.</text>
</comment>
<evidence type="ECO:0000313" key="2">
    <source>
        <dbReference type="Proteomes" id="UP000772434"/>
    </source>
</evidence>
<gene>
    <name evidence="1" type="ORF">BDP27DRAFT_1341393</name>
</gene>
<protein>
    <submittedName>
        <fullName evidence="1">Uncharacterized protein</fullName>
    </submittedName>
</protein>
<evidence type="ECO:0000313" key="1">
    <source>
        <dbReference type="EMBL" id="KAF9059490.1"/>
    </source>
</evidence>
<dbReference type="AlphaFoldDB" id="A0A9P5TXI1"/>